<evidence type="ECO:0000313" key="2">
    <source>
        <dbReference type="Proteomes" id="UP001442468"/>
    </source>
</evidence>
<dbReference type="Proteomes" id="UP001442468">
    <property type="component" value="Unassembled WGS sequence"/>
</dbReference>
<protein>
    <submittedName>
        <fullName evidence="1">Uncharacterized protein</fullName>
    </submittedName>
</protein>
<comment type="caution">
    <text evidence="1">The sequence shown here is derived from an EMBL/GenBank/DDBJ whole genome shotgun (WGS) entry which is preliminary data.</text>
</comment>
<organism evidence="1 2">
    <name type="scientific">Halomonas aquatica</name>
    <dbReference type="NCBI Taxonomy" id="3151123"/>
    <lineage>
        <taxon>Bacteria</taxon>
        <taxon>Pseudomonadati</taxon>
        <taxon>Pseudomonadota</taxon>
        <taxon>Gammaproteobacteria</taxon>
        <taxon>Oceanospirillales</taxon>
        <taxon>Halomonadaceae</taxon>
        <taxon>Halomonas</taxon>
    </lineage>
</organism>
<gene>
    <name evidence="1" type="ORF">ABE960_05825</name>
</gene>
<proteinExistence type="predicted"/>
<dbReference type="RefSeq" id="WP_349761281.1">
    <property type="nucleotide sequence ID" value="NZ_JBEGCJ010000002.1"/>
</dbReference>
<name>A0ABV1NE57_9GAMM</name>
<dbReference type="EMBL" id="JBEGCJ010000002">
    <property type="protein sequence ID" value="MEQ6917035.1"/>
    <property type="molecule type" value="Genomic_DNA"/>
</dbReference>
<evidence type="ECO:0000313" key="1">
    <source>
        <dbReference type="EMBL" id="MEQ6917035.1"/>
    </source>
</evidence>
<keyword evidence="2" id="KW-1185">Reference proteome</keyword>
<reference evidence="1 2" key="1">
    <citation type="submission" date="2024-05" db="EMBL/GenBank/DDBJ databases">
        <title>Halomonas sp. SSM6 16S ribosomal RNA gene Genome sequencing and assembly.</title>
        <authorList>
            <person name="Yook S."/>
        </authorList>
    </citation>
    <scope>NUCLEOTIDE SEQUENCE [LARGE SCALE GENOMIC DNA]</scope>
    <source>
        <strain evidence="1 2">SSM6</strain>
    </source>
</reference>
<sequence length="222" mass="24714">MDEELMAIQADLDSVLDRLAEYMSSDKLESVIEAHPSSRKDAARVALHYASTHHLICSIEISRIAKFGPSSNAASARLGVQTEGLPSEHVELLEALMAVVDSGGTSWPLEDEHLEALRDAVTAWADKECQFIGESAGLTLTPKREVDRRKRARTAAARDAYNLHNSDPRKYPVDEALFEEAGKRYGMSSRTVSRAYYSQNFHKPPASRERLKRAILSIMDKT</sequence>
<accession>A0ABV1NE57</accession>